<dbReference type="OrthoDB" id="9553571at2"/>
<accession>A0A1G9L2V7</accession>
<protein>
    <submittedName>
        <fullName evidence="1">Uncharacterized protein</fullName>
    </submittedName>
</protein>
<keyword evidence="2" id="KW-1185">Reference proteome</keyword>
<name>A0A1G9L2V7_9BACT</name>
<proteinExistence type="predicted"/>
<dbReference type="EMBL" id="FNGS01000002">
    <property type="protein sequence ID" value="SDL56292.1"/>
    <property type="molecule type" value="Genomic_DNA"/>
</dbReference>
<evidence type="ECO:0000313" key="2">
    <source>
        <dbReference type="Proteomes" id="UP000198901"/>
    </source>
</evidence>
<dbReference type="AlphaFoldDB" id="A0A1G9L2V7"/>
<gene>
    <name evidence="1" type="ORF">SAMN04488090_1234</name>
</gene>
<organism evidence="1 2">
    <name type="scientific">Siphonobacter aquaeclarae</name>
    <dbReference type="NCBI Taxonomy" id="563176"/>
    <lineage>
        <taxon>Bacteria</taxon>
        <taxon>Pseudomonadati</taxon>
        <taxon>Bacteroidota</taxon>
        <taxon>Cytophagia</taxon>
        <taxon>Cytophagales</taxon>
        <taxon>Cytophagaceae</taxon>
        <taxon>Siphonobacter</taxon>
    </lineage>
</organism>
<dbReference type="STRING" id="563176.SAMN04488090_1234"/>
<dbReference type="Proteomes" id="UP000198901">
    <property type="component" value="Unassembled WGS sequence"/>
</dbReference>
<dbReference type="RefSeq" id="WP_093199131.1">
    <property type="nucleotide sequence ID" value="NZ_FNGS01000002.1"/>
</dbReference>
<reference evidence="1 2" key="1">
    <citation type="submission" date="2016-10" db="EMBL/GenBank/DDBJ databases">
        <authorList>
            <person name="de Groot N.N."/>
        </authorList>
    </citation>
    <scope>NUCLEOTIDE SEQUENCE [LARGE SCALE GENOMIC DNA]</scope>
    <source>
        <strain evidence="1 2">DSM 21668</strain>
    </source>
</reference>
<sequence length="115" mass="12963">MKKGKVTLLVFSGRPDPVWILGRLTEKALEHYWQTLDAAPGMPEPAPDGLGYRGFLVETGDDTWFVFRGMVSRHTAGGKTVRADHTREVERTLLLSAPAEWQELTRELLRTELGE</sequence>
<evidence type="ECO:0000313" key="1">
    <source>
        <dbReference type="EMBL" id="SDL56292.1"/>
    </source>
</evidence>